<name>A0A3N4JHT2_9PEZI</name>
<protein>
    <submittedName>
        <fullName evidence="2">Uncharacterized protein</fullName>
    </submittedName>
</protein>
<organism evidence="2 3">
    <name type="scientific">Choiromyces venosus 120613-1</name>
    <dbReference type="NCBI Taxonomy" id="1336337"/>
    <lineage>
        <taxon>Eukaryota</taxon>
        <taxon>Fungi</taxon>
        <taxon>Dikarya</taxon>
        <taxon>Ascomycota</taxon>
        <taxon>Pezizomycotina</taxon>
        <taxon>Pezizomycetes</taxon>
        <taxon>Pezizales</taxon>
        <taxon>Tuberaceae</taxon>
        <taxon>Choiromyces</taxon>
    </lineage>
</organism>
<evidence type="ECO:0000256" key="1">
    <source>
        <dbReference type="SAM" id="MobiDB-lite"/>
    </source>
</evidence>
<feature type="compositionally biased region" description="Low complexity" evidence="1">
    <location>
        <begin position="140"/>
        <end position="151"/>
    </location>
</feature>
<proteinExistence type="predicted"/>
<accession>A0A3N4JHT2</accession>
<keyword evidence="3" id="KW-1185">Reference proteome</keyword>
<dbReference type="EMBL" id="ML120452">
    <property type="protein sequence ID" value="RPA93424.1"/>
    <property type="molecule type" value="Genomic_DNA"/>
</dbReference>
<dbReference type="Proteomes" id="UP000276215">
    <property type="component" value="Unassembled WGS sequence"/>
</dbReference>
<feature type="compositionally biased region" description="Polar residues" evidence="1">
    <location>
        <begin position="103"/>
        <end position="117"/>
    </location>
</feature>
<evidence type="ECO:0000313" key="3">
    <source>
        <dbReference type="Proteomes" id="UP000276215"/>
    </source>
</evidence>
<reference evidence="2 3" key="1">
    <citation type="journal article" date="2018" name="Nat. Ecol. Evol.">
        <title>Pezizomycetes genomes reveal the molecular basis of ectomycorrhizal truffle lifestyle.</title>
        <authorList>
            <person name="Murat C."/>
            <person name="Payen T."/>
            <person name="Noel B."/>
            <person name="Kuo A."/>
            <person name="Morin E."/>
            <person name="Chen J."/>
            <person name="Kohler A."/>
            <person name="Krizsan K."/>
            <person name="Balestrini R."/>
            <person name="Da Silva C."/>
            <person name="Montanini B."/>
            <person name="Hainaut M."/>
            <person name="Levati E."/>
            <person name="Barry K.W."/>
            <person name="Belfiori B."/>
            <person name="Cichocki N."/>
            <person name="Clum A."/>
            <person name="Dockter R.B."/>
            <person name="Fauchery L."/>
            <person name="Guy J."/>
            <person name="Iotti M."/>
            <person name="Le Tacon F."/>
            <person name="Lindquist E.A."/>
            <person name="Lipzen A."/>
            <person name="Malagnac F."/>
            <person name="Mello A."/>
            <person name="Molinier V."/>
            <person name="Miyauchi S."/>
            <person name="Poulain J."/>
            <person name="Riccioni C."/>
            <person name="Rubini A."/>
            <person name="Sitrit Y."/>
            <person name="Splivallo R."/>
            <person name="Traeger S."/>
            <person name="Wang M."/>
            <person name="Zifcakova L."/>
            <person name="Wipf D."/>
            <person name="Zambonelli A."/>
            <person name="Paolocci F."/>
            <person name="Nowrousian M."/>
            <person name="Ottonello S."/>
            <person name="Baldrian P."/>
            <person name="Spatafora J.W."/>
            <person name="Henrissat B."/>
            <person name="Nagy L.G."/>
            <person name="Aury J.M."/>
            <person name="Wincker P."/>
            <person name="Grigoriev I.V."/>
            <person name="Bonfante P."/>
            <person name="Martin F.M."/>
        </authorList>
    </citation>
    <scope>NUCLEOTIDE SEQUENCE [LARGE SCALE GENOMIC DNA]</scope>
    <source>
        <strain evidence="2 3">120613-1</strain>
    </source>
</reference>
<evidence type="ECO:0000313" key="2">
    <source>
        <dbReference type="EMBL" id="RPA93424.1"/>
    </source>
</evidence>
<feature type="region of interest" description="Disordered" evidence="1">
    <location>
        <begin position="103"/>
        <end position="167"/>
    </location>
</feature>
<gene>
    <name evidence="2" type="ORF">L873DRAFT_1793638</name>
</gene>
<sequence>MQIFFLQRWAHFRTEWQQGLLEPLVDQSEEFANICSPIPGSFKGYLFFFAFGTTAESRLQIQKIVQHCCCFLASRKSPTSKQDKGKGRASASTELFSKRTIGTRSISYPTPGSNSLLSPEDSNRSNKPSPAFSPREKRSPLSPISVLSPLPRATVPPSSNRTVDGNGFQFGIEKDIGSPSIYSPLSAASSPALPVPLGKLMV</sequence>
<dbReference type="AlphaFoldDB" id="A0A3N4JHT2"/>
<dbReference type="OrthoDB" id="5287295at2759"/>